<comment type="subcellular location">
    <subcellularLocation>
        <location evidence="1 7">Cell inner membrane</location>
        <topology evidence="1 7">Multi-pass membrane protein</topology>
    </subcellularLocation>
</comment>
<dbReference type="GO" id="GO:0005886">
    <property type="term" value="C:plasma membrane"/>
    <property type="evidence" value="ECO:0007669"/>
    <property type="project" value="UniProtKB-SubCell"/>
</dbReference>
<comment type="function">
    <text evidence="7">Part of the tripartite ATP-independent periplasmic (TRAP) transport system.</text>
</comment>
<protein>
    <recommendedName>
        <fullName evidence="7">TRAP transporter large permease protein</fullName>
    </recommendedName>
</protein>
<dbReference type="InterPro" id="IPR010656">
    <property type="entry name" value="DctM"/>
</dbReference>
<feature type="domain" description="TRAP C4-dicarboxylate transport system permease DctM subunit" evidence="8">
    <location>
        <begin position="8"/>
        <end position="413"/>
    </location>
</feature>
<evidence type="ECO:0000256" key="3">
    <source>
        <dbReference type="ARBA" id="ARBA00022519"/>
    </source>
</evidence>
<evidence type="ECO:0000256" key="4">
    <source>
        <dbReference type="ARBA" id="ARBA00022692"/>
    </source>
</evidence>
<feature type="transmembrane region" description="Helical" evidence="7">
    <location>
        <begin position="55"/>
        <end position="74"/>
    </location>
</feature>
<evidence type="ECO:0000313" key="9">
    <source>
        <dbReference type="EMBL" id="TGY90192.1"/>
    </source>
</evidence>
<evidence type="ECO:0000256" key="5">
    <source>
        <dbReference type="ARBA" id="ARBA00022989"/>
    </source>
</evidence>
<dbReference type="Pfam" id="PF06808">
    <property type="entry name" value="DctM"/>
    <property type="match status" value="1"/>
</dbReference>
<comment type="caution">
    <text evidence="9">The sequence shown here is derived from an EMBL/GenBank/DDBJ whole genome shotgun (WGS) entry which is preliminary data.</text>
</comment>
<keyword evidence="5 7" id="KW-1133">Transmembrane helix</keyword>
<feature type="transmembrane region" description="Helical" evidence="7">
    <location>
        <begin position="394"/>
        <end position="417"/>
    </location>
</feature>
<keyword evidence="6 7" id="KW-0472">Membrane</keyword>
<feature type="transmembrane region" description="Helical" evidence="7">
    <location>
        <begin position="274"/>
        <end position="294"/>
    </location>
</feature>
<dbReference type="InterPro" id="IPR004681">
    <property type="entry name" value="TRAP_DctM"/>
</dbReference>
<dbReference type="AlphaFoldDB" id="A0A4S2H4H5"/>
<dbReference type="NCBIfam" id="TIGR00786">
    <property type="entry name" value="dctM"/>
    <property type="match status" value="1"/>
</dbReference>
<evidence type="ECO:0000256" key="6">
    <source>
        <dbReference type="ARBA" id="ARBA00023136"/>
    </source>
</evidence>
<dbReference type="Proteomes" id="UP000308054">
    <property type="component" value="Unassembled WGS sequence"/>
</dbReference>
<evidence type="ECO:0000256" key="1">
    <source>
        <dbReference type="ARBA" id="ARBA00004429"/>
    </source>
</evidence>
<feature type="transmembrane region" description="Helical" evidence="7">
    <location>
        <begin position="314"/>
        <end position="340"/>
    </location>
</feature>
<gene>
    <name evidence="9" type="ORF">E5163_03440</name>
</gene>
<feature type="transmembrane region" description="Helical" evidence="7">
    <location>
        <begin position="94"/>
        <end position="123"/>
    </location>
</feature>
<feature type="transmembrane region" description="Helical" evidence="7">
    <location>
        <begin position="167"/>
        <end position="192"/>
    </location>
</feature>
<dbReference type="PANTHER" id="PTHR33362:SF5">
    <property type="entry name" value="C4-DICARBOXYLATE TRAP TRANSPORTER LARGE PERMEASE PROTEIN DCTM"/>
    <property type="match status" value="1"/>
</dbReference>
<evidence type="ECO:0000256" key="2">
    <source>
        <dbReference type="ARBA" id="ARBA00022475"/>
    </source>
</evidence>
<dbReference type="PANTHER" id="PTHR33362">
    <property type="entry name" value="SIALIC ACID TRAP TRANSPORTER PERMEASE PROTEIN SIAT-RELATED"/>
    <property type="match status" value="1"/>
</dbReference>
<evidence type="ECO:0000259" key="8">
    <source>
        <dbReference type="Pfam" id="PF06808"/>
    </source>
</evidence>
<feature type="transmembrane region" description="Helical" evidence="7">
    <location>
        <begin position="352"/>
        <end position="382"/>
    </location>
</feature>
<dbReference type="PIRSF" id="PIRSF006066">
    <property type="entry name" value="HI0050"/>
    <property type="match status" value="1"/>
</dbReference>
<evidence type="ECO:0000313" key="10">
    <source>
        <dbReference type="Proteomes" id="UP000308054"/>
    </source>
</evidence>
<comment type="caution">
    <text evidence="7">Lacks conserved residue(s) required for the propagation of feature annotation.</text>
</comment>
<feature type="transmembrane region" description="Helical" evidence="7">
    <location>
        <begin position="135"/>
        <end position="161"/>
    </location>
</feature>
<comment type="subunit">
    <text evidence="7">The complex comprises the extracytoplasmic solute receptor protein and the two transmembrane proteins.</text>
</comment>
<keyword evidence="3 7" id="KW-0997">Cell inner membrane</keyword>
<keyword evidence="10" id="KW-1185">Reference proteome</keyword>
<keyword evidence="7" id="KW-0813">Transport</keyword>
<feature type="transmembrane region" description="Helical" evidence="7">
    <location>
        <begin position="213"/>
        <end position="231"/>
    </location>
</feature>
<dbReference type="GO" id="GO:0022857">
    <property type="term" value="F:transmembrane transporter activity"/>
    <property type="evidence" value="ECO:0007669"/>
    <property type="project" value="UniProtKB-UniRule"/>
</dbReference>
<dbReference type="RefSeq" id="WP_135994690.1">
    <property type="nucleotide sequence ID" value="NZ_CP071057.1"/>
</dbReference>
<comment type="similarity">
    <text evidence="7">Belongs to the TRAP transporter large permease family.</text>
</comment>
<evidence type="ECO:0000256" key="7">
    <source>
        <dbReference type="RuleBase" id="RU369079"/>
    </source>
</evidence>
<keyword evidence="4 7" id="KW-0812">Transmembrane</keyword>
<accession>A0A4S2H4H5</accession>
<reference evidence="9 10" key="1">
    <citation type="journal article" date="2017" name="Int. J. Syst. Evol. Microbiol.">
        <title>Marinicauda algicola sp. nov., isolated from a marine red alga Rhodosorus marinus.</title>
        <authorList>
            <person name="Jeong S.E."/>
            <person name="Jeon S.H."/>
            <person name="Chun B.H."/>
            <person name="Kim D.W."/>
            <person name="Jeon C.O."/>
        </authorList>
    </citation>
    <scope>NUCLEOTIDE SEQUENCE [LARGE SCALE GENOMIC DNA]</scope>
    <source>
        <strain evidence="9 10">JCM 31718</strain>
    </source>
</reference>
<sequence>MEGWLLVALILVLMILRQPVLVLLGAATLFVYSVYADGRTEYAVYDVWFAVNQEVLLAIPLFVLAGAIMSKGTIAERIIDLMREFTRPIPGGLALASILSCAGFAAISGSAAVTLLAVGGIMYKALIDCGYSKSFAIGSLCAGGVLGIIIPPSIPLILYGYMTQVSIAQLFLAGIGPALVLIAAFALYGFVLNFRYREGAWRLSGLARAIRRSIFAVPIPVIILGGIYGGIFTVTEAAAVAVVVAVLVEVLLHRDISLKGLGEVTIDSAKLLGSLYPVLAFAFSLNVFLTAQGVPQALVESMGEQIDGQTEFILLANALLLVVGMIIDVGSATLVLAPLLHPLAEANGMDPVHFGIVMIVNLGIGYLTPPLGLNLIVAMAAFKESFWTITKAVLPFIALMIASLLVIAFVPEIALVFTSEG</sequence>
<organism evidence="9 10">
    <name type="scientific">Marinicauda algicola</name>
    <dbReference type="NCBI Taxonomy" id="2029849"/>
    <lineage>
        <taxon>Bacteria</taxon>
        <taxon>Pseudomonadati</taxon>
        <taxon>Pseudomonadota</taxon>
        <taxon>Alphaproteobacteria</taxon>
        <taxon>Maricaulales</taxon>
        <taxon>Maricaulaceae</taxon>
        <taxon>Marinicauda</taxon>
    </lineage>
</organism>
<proteinExistence type="inferred from homology"/>
<name>A0A4S2H4H5_9PROT</name>
<dbReference type="OrthoDB" id="9790209at2"/>
<dbReference type="EMBL" id="SRXW01000001">
    <property type="protein sequence ID" value="TGY90192.1"/>
    <property type="molecule type" value="Genomic_DNA"/>
</dbReference>
<feature type="transmembrane region" description="Helical" evidence="7">
    <location>
        <begin position="6"/>
        <end position="35"/>
    </location>
</feature>
<keyword evidence="2" id="KW-1003">Cell membrane</keyword>